<reference evidence="7" key="1">
    <citation type="submission" date="2019-05" db="EMBL/GenBank/DDBJ databases">
        <title>Annotation for the trematode Fasciolopsis buski.</title>
        <authorList>
            <person name="Choi Y.-J."/>
        </authorList>
    </citation>
    <scope>NUCLEOTIDE SEQUENCE</scope>
    <source>
        <strain evidence="7">HT</strain>
        <tissue evidence="7">Whole worm</tissue>
    </source>
</reference>
<dbReference type="EMBL" id="LUCM01006635">
    <property type="protein sequence ID" value="KAA0190991.1"/>
    <property type="molecule type" value="Genomic_DNA"/>
</dbReference>
<keyword evidence="8" id="KW-1185">Reference proteome</keyword>
<sequence length="218" mass="24058">MVSSKAIFYSTVYMICSVGILFANKLVLTTYRFPSFTFLALAQTIFSFMLAHFFLLSHKGEGEKLGFLIRVLPLSSCYAVDILMGIAGTGSLSLPMFSALRRLSNLFIMVGEKVVLGVSRPLSVYVSVVVMVLGAIVAVIGDLTFDLLGYTYVFTNNFSTAIKAILTKSLLRDQGFSSLELLYYNSGLMVPVLLIIVVFQTDLIQVSGTVIKWCLYKF</sequence>
<dbReference type="OrthoDB" id="417037at2759"/>
<evidence type="ECO:0000313" key="8">
    <source>
        <dbReference type="Proteomes" id="UP000728185"/>
    </source>
</evidence>
<dbReference type="AlphaFoldDB" id="A0A8E0RR39"/>
<keyword evidence="2 5" id="KW-0812">Transmembrane</keyword>
<comment type="caution">
    <text evidence="7">The sequence shown here is derived from an EMBL/GenBank/DDBJ whole genome shotgun (WGS) entry which is preliminary data.</text>
</comment>
<protein>
    <submittedName>
        <fullName evidence="7">UDP-glucuronic acid/UDP-N-acetylgalactosamine transporter</fullName>
    </submittedName>
</protein>
<dbReference type="InterPro" id="IPR050186">
    <property type="entry name" value="TPT_transporter"/>
</dbReference>
<evidence type="ECO:0000259" key="6">
    <source>
        <dbReference type="Pfam" id="PF03151"/>
    </source>
</evidence>
<feature type="transmembrane region" description="Helical" evidence="5">
    <location>
        <begin position="122"/>
        <end position="141"/>
    </location>
</feature>
<feature type="transmembrane region" description="Helical" evidence="5">
    <location>
        <begin position="181"/>
        <end position="199"/>
    </location>
</feature>
<evidence type="ECO:0000256" key="3">
    <source>
        <dbReference type="ARBA" id="ARBA00022989"/>
    </source>
</evidence>
<keyword evidence="4 5" id="KW-0472">Membrane</keyword>
<feature type="transmembrane region" description="Helical" evidence="5">
    <location>
        <begin position="36"/>
        <end position="58"/>
    </location>
</feature>
<dbReference type="GO" id="GO:0016020">
    <property type="term" value="C:membrane"/>
    <property type="evidence" value="ECO:0007669"/>
    <property type="project" value="UniProtKB-SubCell"/>
</dbReference>
<evidence type="ECO:0000256" key="5">
    <source>
        <dbReference type="SAM" id="Phobius"/>
    </source>
</evidence>
<feature type="transmembrane region" description="Helical" evidence="5">
    <location>
        <begin position="78"/>
        <end position="101"/>
    </location>
</feature>
<comment type="subcellular location">
    <subcellularLocation>
        <location evidence="1">Membrane</location>
        <topology evidence="1">Multi-pass membrane protein</topology>
    </subcellularLocation>
</comment>
<evidence type="ECO:0000256" key="2">
    <source>
        <dbReference type="ARBA" id="ARBA00022692"/>
    </source>
</evidence>
<gene>
    <name evidence="7" type="ORF">FBUS_08686</name>
</gene>
<dbReference type="PANTHER" id="PTHR11132">
    <property type="entry name" value="SOLUTE CARRIER FAMILY 35"/>
    <property type="match status" value="1"/>
</dbReference>
<dbReference type="InterPro" id="IPR004853">
    <property type="entry name" value="Sugar_P_trans_dom"/>
</dbReference>
<organism evidence="7 8">
    <name type="scientific">Fasciolopsis buskii</name>
    <dbReference type="NCBI Taxonomy" id="27845"/>
    <lineage>
        <taxon>Eukaryota</taxon>
        <taxon>Metazoa</taxon>
        <taxon>Spiralia</taxon>
        <taxon>Lophotrochozoa</taxon>
        <taxon>Platyhelminthes</taxon>
        <taxon>Trematoda</taxon>
        <taxon>Digenea</taxon>
        <taxon>Plagiorchiida</taxon>
        <taxon>Echinostomata</taxon>
        <taxon>Echinostomatoidea</taxon>
        <taxon>Fasciolidae</taxon>
        <taxon>Fasciolopsis</taxon>
    </lineage>
</organism>
<evidence type="ECO:0000256" key="1">
    <source>
        <dbReference type="ARBA" id="ARBA00004141"/>
    </source>
</evidence>
<accession>A0A8E0RR39</accession>
<feature type="domain" description="Sugar phosphate transporter" evidence="6">
    <location>
        <begin position="8"/>
        <end position="202"/>
    </location>
</feature>
<dbReference type="Pfam" id="PF03151">
    <property type="entry name" value="TPT"/>
    <property type="match status" value="1"/>
</dbReference>
<evidence type="ECO:0000256" key="4">
    <source>
        <dbReference type="ARBA" id="ARBA00023136"/>
    </source>
</evidence>
<feature type="transmembrane region" description="Helical" evidence="5">
    <location>
        <begin position="6"/>
        <end position="24"/>
    </location>
</feature>
<name>A0A8E0RR39_9TREM</name>
<evidence type="ECO:0000313" key="7">
    <source>
        <dbReference type="EMBL" id="KAA0190991.1"/>
    </source>
</evidence>
<proteinExistence type="predicted"/>
<dbReference type="Proteomes" id="UP000728185">
    <property type="component" value="Unassembled WGS sequence"/>
</dbReference>
<keyword evidence="3 5" id="KW-1133">Transmembrane helix</keyword>